<dbReference type="Gene3D" id="1.10.10.10">
    <property type="entry name" value="Winged helix-like DNA-binding domain superfamily/Winged helix DNA-binding domain"/>
    <property type="match status" value="1"/>
</dbReference>
<dbReference type="InterPro" id="IPR029016">
    <property type="entry name" value="GAF-like_dom_sf"/>
</dbReference>
<evidence type="ECO:0000313" key="6">
    <source>
        <dbReference type="EMBL" id="GFE64196.1"/>
    </source>
</evidence>
<dbReference type="InterPro" id="IPR005471">
    <property type="entry name" value="Tscrpt_reg_IclR_N"/>
</dbReference>
<dbReference type="PANTHER" id="PTHR30136:SF24">
    <property type="entry name" value="HTH-TYPE TRANSCRIPTIONAL REPRESSOR ALLR"/>
    <property type="match status" value="1"/>
</dbReference>
<dbReference type="AlphaFoldDB" id="A0A6N6JDE0"/>
<dbReference type="Gene3D" id="3.30.450.40">
    <property type="match status" value="1"/>
</dbReference>
<dbReference type="InterPro" id="IPR050707">
    <property type="entry name" value="HTH_MetabolicPath_Reg"/>
</dbReference>
<dbReference type="InterPro" id="IPR014757">
    <property type="entry name" value="Tscrpt_reg_IclR_C"/>
</dbReference>
<sequence length="255" mass="28185">MATEDRIPTNLRTLLILEALGQQSDPMSPSDIGRLIGLPKQTVHRLCNTLVAEGFLVRDERNTGLRPGRRARMMSSGVLHASTSYIARRQVLMQLAEDIGETINFVVPEDRGMAYHDRVETNWAFRIQLPVGSHVPFHCTASGKTFLASLPKAERRRLVQVMALEQVTQNTITDPDALMSELQRISKQGHALDNEEFVDGMIALAVPVLDRNGRYCASLAFHGPLQRVSAEDALAMAPKLRAASERLTGTLFDSG</sequence>
<dbReference type="Pfam" id="PF09339">
    <property type="entry name" value="HTH_IclR"/>
    <property type="match status" value="1"/>
</dbReference>
<dbReference type="PROSITE" id="PS51077">
    <property type="entry name" value="HTH_ICLR"/>
    <property type="match status" value="1"/>
</dbReference>
<keyword evidence="3" id="KW-0804">Transcription</keyword>
<keyword evidence="7" id="KW-1185">Reference proteome</keyword>
<evidence type="ECO:0000259" key="4">
    <source>
        <dbReference type="PROSITE" id="PS51077"/>
    </source>
</evidence>
<evidence type="ECO:0000256" key="3">
    <source>
        <dbReference type="ARBA" id="ARBA00023163"/>
    </source>
</evidence>
<dbReference type="GO" id="GO:0045892">
    <property type="term" value="P:negative regulation of DNA-templated transcription"/>
    <property type="evidence" value="ECO:0007669"/>
    <property type="project" value="TreeGrafter"/>
</dbReference>
<dbReference type="OrthoDB" id="6057486at2"/>
<dbReference type="PROSITE" id="PS51078">
    <property type="entry name" value="ICLR_ED"/>
    <property type="match status" value="1"/>
</dbReference>
<dbReference type="GO" id="GO:0003700">
    <property type="term" value="F:DNA-binding transcription factor activity"/>
    <property type="evidence" value="ECO:0007669"/>
    <property type="project" value="TreeGrafter"/>
</dbReference>
<dbReference type="PANTHER" id="PTHR30136">
    <property type="entry name" value="HELIX-TURN-HELIX TRANSCRIPTIONAL REGULATOR, ICLR FAMILY"/>
    <property type="match status" value="1"/>
</dbReference>
<dbReference type="EMBL" id="BLJE01000001">
    <property type="protein sequence ID" value="GFE64196.1"/>
    <property type="molecule type" value="Genomic_DNA"/>
</dbReference>
<keyword evidence="2" id="KW-0238">DNA-binding</keyword>
<dbReference type="SUPFAM" id="SSF55781">
    <property type="entry name" value="GAF domain-like"/>
    <property type="match status" value="1"/>
</dbReference>
<evidence type="ECO:0000256" key="1">
    <source>
        <dbReference type="ARBA" id="ARBA00023015"/>
    </source>
</evidence>
<accession>A0A6N6JDE0</accession>
<organism evidence="6 7">
    <name type="scientific">Litoreibacter roseus</name>
    <dbReference type="NCBI Taxonomy" id="2601869"/>
    <lineage>
        <taxon>Bacteria</taxon>
        <taxon>Pseudomonadati</taxon>
        <taxon>Pseudomonadota</taxon>
        <taxon>Alphaproteobacteria</taxon>
        <taxon>Rhodobacterales</taxon>
        <taxon>Roseobacteraceae</taxon>
        <taxon>Litoreibacter</taxon>
    </lineage>
</organism>
<dbReference type="Pfam" id="PF01614">
    <property type="entry name" value="IclR_C"/>
    <property type="match status" value="1"/>
</dbReference>
<comment type="caution">
    <text evidence="6">The sequence shown here is derived from an EMBL/GenBank/DDBJ whole genome shotgun (WGS) entry which is preliminary data.</text>
</comment>
<dbReference type="SMART" id="SM00346">
    <property type="entry name" value="HTH_ICLR"/>
    <property type="match status" value="1"/>
</dbReference>
<protein>
    <submittedName>
        <fullName evidence="6">IclR family transcriptional regulator</fullName>
    </submittedName>
</protein>
<dbReference type="SUPFAM" id="SSF46785">
    <property type="entry name" value="Winged helix' DNA-binding domain"/>
    <property type="match status" value="1"/>
</dbReference>
<evidence type="ECO:0000256" key="2">
    <source>
        <dbReference type="ARBA" id="ARBA00023125"/>
    </source>
</evidence>
<dbReference type="GO" id="GO:0003677">
    <property type="term" value="F:DNA binding"/>
    <property type="evidence" value="ECO:0007669"/>
    <property type="project" value="UniProtKB-KW"/>
</dbReference>
<dbReference type="InterPro" id="IPR036390">
    <property type="entry name" value="WH_DNA-bd_sf"/>
</dbReference>
<name>A0A6N6JDE0_9RHOB</name>
<dbReference type="Proteomes" id="UP000436822">
    <property type="component" value="Unassembled WGS sequence"/>
</dbReference>
<feature type="domain" description="IclR-ED" evidence="5">
    <location>
        <begin position="70"/>
        <end position="253"/>
    </location>
</feature>
<gene>
    <name evidence="6" type="ORF">KIN_12700</name>
</gene>
<evidence type="ECO:0000259" key="5">
    <source>
        <dbReference type="PROSITE" id="PS51078"/>
    </source>
</evidence>
<feature type="domain" description="HTH iclR-type" evidence="4">
    <location>
        <begin position="7"/>
        <end position="69"/>
    </location>
</feature>
<evidence type="ECO:0000313" key="7">
    <source>
        <dbReference type="Proteomes" id="UP000436822"/>
    </source>
</evidence>
<dbReference type="InterPro" id="IPR036388">
    <property type="entry name" value="WH-like_DNA-bd_sf"/>
</dbReference>
<dbReference type="RefSeq" id="WP_159805057.1">
    <property type="nucleotide sequence ID" value="NZ_BLJE01000001.1"/>
</dbReference>
<proteinExistence type="predicted"/>
<keyword evidence="1" id="KW-0805">Transcription regulation</keyword>
<reference evidence="6 7" key="1">
    <citation type="submission" date="2019-12" db="EMBL/GenBank/DDBJ databases">
        <title>Litoreibacter badius sp. nov., a novel bacteriochlorophyll a-containing bacterium in the genus Litoreibacter.</title>
        <authorList>
            <person name="Kanamuro M."/>
            <person name="Takabe Y."/>
            <person name="Mori K."/>
            <person name="Takaichi S."/>
            <person name="Hanada S."/>
        </authorList>
    </citation>
    <scope>NUCLEOTIDE SEQUENCE [LARGE SCALE GENOMIC DNA]</scope>
    <source>
        <strain evidence="6 7">K6</strain>
    </source>
</reference>